<keyword evidence="1" id="KW-0378">Hydrolase</keyword>
<dbReference type="InterPro" id="IPR023214">
    <property type="entry name" value="HAD_sf"/>
</dbReference>
<dbReference type="PANTHER" id="PTHR43434">
    <property type="entry name" value="PHOSPHOGLYCOLATE PHOSPHATASE"/>
    <property type="match status" value="1"/>
</dbReference>
<dbReference type="FunFam" id="3.40.50.1000:FF:000022">
    <property type="entry name" value="Phosphoglycolate phosphatase"/>
    <property type="match status" value="1"/>
</dbReference>
<dbReference type="Pfam" id="PF13419">
    <property type="entry name" value="HAD_2"/>
    <property type="match status" value="1"/>
</dbReference>
<evidence type="ECO:0000313" key="2">
    <source>
        <dbReference type="Proteomes" id="UP000532121"/>
    </source>
</evidence>
<reference evidence="1 2" key="1">
    <citation type="submission" date="2020-04" db="EMBL/GenBank/DDBJ databases">
        <title>MicrobeNet Type strains.</title>
        <authorList>
            <person name="Nicholson A.C."/>
        </authorList>
    </citation>
    <scope>NUCLEOTIDE SEQUENCE [LARGE SCALE GENOMIC DNA]</scope>
    <source>
        <strain evidence="1 2">DSM 22768</strain>
    </source>
</reference>
<dbReference type="Gene3D" id="3.40.50.1000">
    <property type="entry name" value="HAD superfamily/HAD-like"/>
    <property type="match status" value="1"/>
</dbReference>
<gene>
    <name evidence="1" type="ORF">HHO37_07055</name>
</gene>
<comment type="caution">
    <text evidence="1">The sequence shown here is derived from an EMBL/GenBank/DDBJ whole genome shotgun (WGS) entry which is preliminary data.</text>
</comment>
<dbReference type="GO" id="GO:0005829">
    <property type="term" value="C:cytosol"/>
    <property type="evidence" value="ECO:0007669"/>
    <property type="project" value="TreeGrafter"/>
</dbReference>
<protein>
    <submittedName>
        <fullName evidence="1">HAD family hydrolase</fullName>
    </submittedName>
</protein>
<dbReference type="PANTHER" id="PTHR43434:SF20">
    <property type="entry name" value="5'-NUCLEOTIDASE"/>
    <property type="match status" value="1"/>
</dbReference>
<dbReference type="InterPro" id="IPR036412">
    <property type="entry name" value="HAD-like_sf"/>
</dbReference>
<dbReference type="AlphaFoldDB" id="A0A7X9QHQ3"/>
<dbReference type="Proteomes" id="UP000532121">
    <property type="component" value="Unassembled WGS sequence"/>
</dbReference>
<name>A0A7X9QHQ3_STRRT</name>
<dbReference type="Gene3D" id="1.10.150.240">
    <property type="entry name" value="Putative phosphatase, domain 2"/>
    <property type="match status" value="1"/>
</dbReference>
<dbReference type="RefSeq" id="WP_003087706.1">
    <property type="nucleotide sequence ID" value="NZ_CP043405.1"/>
</dbReference>
<proteinExistence type="predicted"/>
<dbReference type="InterPro" id="IPR041492">
    <property type="entry name" value="HAD_2"/>
</dbReference>
<evidence type="ECO:0000313" key="1">
    <source>
        <dbReference type="EMBL" id="NMD49420.1"/>
    </source>
</evidence>
<dbReference type="InterPro" id="IPR023198">
    <property type="entry name" value="PGP-like_dom2"/>
</dbReference>
<dbReference type="SUPFAM" id="SSF56784">
    <property type="entry name" value="HAD-like"/>
    <property type="match status" value="1"/>
</dbReference>
<dbReference type="EMBL" id="JABASA010000013">
    <property type="protein sequence ID" value="NMD49420.1"/>
    <property type="molecule type" value="Genomic_DNA"/>
</dbReference>
<sequence length="220" mass="24624">MYQTILFDLDGTLTDSGQGILNSIRYALTQLKRPIPDDDLLKTFIGPPLKTSFEQTLGMSLAESQAGIQFYRDYFREKGIFENEIYSGIPELLADLKDQKKQLLVATSKPEIFARQILEHFKLSDFFEYIAGASMDSSRSKKADIIAYALENTSSTDLRSALMVGDRKYDILGAKKNKIASLGVLYGYGSFEELQAAKADYIAENAEDLKRIILETGSDN</sequence>
<dbReference type="SFLD" id="SFLDG01129">
    <property type="entry name" value="C1.5:_HAD__Beta-PGM__Phosphata"/>
    <property type="match status" value="1"/>
</dbReference>
<dbReference type="CDD" id="cd04302">
    <property type="entry name" value="HAD_5NT"/>
    <property type="match status" value="1"/>
</dbReference>
<accession>A0A7X9QHQ3</accession>
<dbReference type="InterPro" id="IPR050155">
    <property type="entry name" value="HAD-like_hydrolase_sf"/>
</dbReference>
<dbReference type="GO" id="GO:0004713">
    <property type="term" value="F:protein tyrosine kinase activity"/>
    <property type="evidence" value="ECO:0007669"/>
    <property type="project" value="TreeGrafter"/>
</dbReference>
<dbReference type="SFLD" id="SFLDS00003">
    <property type="entry name" value="Haloacid_Dehalogenase"/>
    <property type="match status" value="1"/>
</dbReference>
<organism evidence="1 2">
    <name type="scientific">Streptococcus ratti</name>
    <dbReference type="NCBI Taxonomy" id="1341"/>
    <lineage>
        <taxon>Bacteria</taxon>
        <taxon>Bacillati</taxon>
        <taxon>Bacillota</taxon>
        <taxon>Bacilli</taxon>
        <taxon>Lactobacillales</taxon>
        <taxon>Streptococcaceae</taxon>
        <taxon>Streptococcus</taxon>
    </lineage>
</organism>
<dbReference type="GO" id="GO:0016787">
    <property type="term" value="F:hydrolase activity"/>
    <property type="evidence" value="ECO:0007669"/>
    <property type="project" value="UniProtKB-KW"/>
</dbReference>